<reference evidence="1" key="3">
    <citation type="submission" date="2025-09" db="UniProtKB">
        <authorList>
            <consortium name="Ensembl"/>
        </authorList>
    </citation>
    <scope>IDENTIFICATION</scope>
</reference>
<organism evidence="1">
    <name type="scientific">Ovis aries</name>
    <name type="common">Sheep</name>
    <dbReference type="NCBI Taxonomy" id="9940"/>
    <lineage>
        <taxon>Eukaryota</taxon>
        <taxon>Metazoa</taxon>
        <taxon>Chordata</taxon>
        <taxon>Craniata</taxon>
        <taxon>Vertebrata</taxon>
        <taxon>Euteleostomi</taxon>
        <taxon>Mammalia</taxon>
        <taxon>Eutheria</taxon>
        <taxon>Laurasiatheria</taxon>
        <taxon>Artiodactyla</taxon>
        <taxon>Ruminantia</taxon>
        <taxon>Pecora</taxon>
        <taxon>Bovidae</taxon>
        <taxon>Caprinae</taxon>
        <taxon>Ovis</taxon>
    </lineage>
</organism>
<dbReference type="Ensembl" id="ENSOART00020046256.1">
    <property type="protein sequence ID" value="ENSOARP00020048040.1"/>
    <property type="gene ID" value="ENSOARG00020036253.1"/>
</dbReference>
<protein>
    <submittedName>
        <fullName evidence="1">Uncharacterized protein</fullName>
    </submittedName>
</protein>
<reference evidence="1" key="1">
    <citation type="submission" date="2020-11" db="EMBL/GenBank/DDBJ databases">
        <authorList>
            <person name="Davenport K.M."/>
            <person name="Bickhart D.M."/>
            <person name="Smith T.P.L."/>
            <person name="Murdoch B.M."/>
            <person name="Rosen B.D."/>
        </authorList>
    </citation>
    <scope>NUCLEOTIDE SEQUENCE [LARGE SCALE GENOMIC DNA]</scope>
    <source>
        <strain evidence="1">OAR_USU_Benz2616</strain>
    </source>
</reference>
<sequence length="660" mass="72462">MRPCIPLRGTYGCCKNSDTERRRSARRTWLSCALRQRSEQIIASSTMSRMVRQYVRQFGQRLVRRRGADTIKESDGLKIHLSATDLVFLGVGRNLGAGLYIVLGAVAKYVAGPAIVVSFLVAGLSSLLSRLCYVEFDARVPRSSSAYVCSYVTMGQLWAFVVGWNIILLFLIAIACTARAWRYAFDSLIGDHVSQKLEETVPLHAPYFLATDADFFALGLVLLLAVLLALRVPESAWVYRVFTGINLLVLSFIIISGFINGDPHNWKLTEQDYTLSTAVFSYSLGPPGAGGFVPFDFEGVVQGAATCFYAFVGFAAIATRERGDLNPQRSISLISLLMCFLAYFAVSGALTLMVPYYQIHHHSPLPEAFLHVGWGPARCVVAVGILCALTSSLLGDMFPMSRLIRAMAEDGLLFRGLARVYGHRKIPVVAIMSSGSLAGIMALLFEFSHIANLMAVASLLAYSMVSFSVLVLRYQPDQNLSKSEKTEEETETELVPVGSPLDSVPEAGTSNILKSLWFPTSTTPTRKSGQIVYRCAFLLVLLLSILSLVLAQWPRRVFSGDPVLTTVAVLLLLLITGVTAIIWRQPQSPSPLTFRVPALPVLPLVSIFVNLYLMMQMTSGAWILFGIWNAVGFAIYFGYGVRHSLEENNEPPASTSQTPD</sequence>
<evidence type="ECO:0000313" key="1">
    <source>
        <dbReference type="Ensembl" id="ENSOARP00020048040.1"/>
    </source>
</evidence>
<proteinExistence type="predicted"/>
<reference evidence="1" key="2">
    <citation type="submission" date="2025-08" db="UniProtKB">
        <authorList>
            <consortium name="Ensembl"/>
        </authorList>
    </citation>
    <scope>IDENTIFICATION</scope>
</reference>
<gene>
    <name evidence="1" type="primary">LOC101112843</name>
</gene>
<accession>A0AC11DQS9</accession>
<name>A0AC11DQS9_SHEEP</name>